<feature type="compositionally biased region" description="Basic and acidic residues" evidence="1">
    <location>
        <begin position="82"/>
        <end position="97"/>
    </location>
</feature>
<reference evidence="3" key="2">
    <citation type="submission" date="2020-10" db="UniProtKB">
        <authorList>
            <consortium name="WormBaseParasite"/>
        </authorList>
    </citation>
    <scope>IDENTIFICATION</scope>
</reference>
<dbReference type="WBParaSite" id="Pan_g2031.t1">
    <property type="protein sequence ID" value="Pan_g2031.t1"/>
    <property type="gene ID" value="Pan_g2031"/>
</dbReference>
<accession>A0A7E4VF22</accession>
<sequence length="191" mass="20709">MPIPFNVLTGVAQSALPTSYFKSSENCPSSEVLQKPTQNALAPLPVKRPMLTALKNRPISSSSGNVLATSGGGGRDSGAGGKQKEKTGGLVDNRSDNIKAGQNTDENKANDEDIALVCKRYREKVQRLPPVLRKGVRDAQQGYHFKNDFASVVSALRASIPYDRSIIQDFRHFVKDEHKAEFTAVLASLTP</sequence>
<evidence type="ECO:0000256" key="1">
    <source>
        <dbReference type="SAM" id="MobiDB-lite"/>
    </source>
</evidence>
<evidence type="ECO:0000313" key="2">
    <source>
        <dbReference type="Proteomes" id="UP000492821"/>
    </source>
</evidence>
<feature type="compositionally biased region" description="Polar residues" evidence="1">
    <location>
        <begin position="21"/>
        <end position="40"/>
    </location>
</feature>
<reference evidence="2" key="1">
    <citation type="journal article" date="2013" name="Genetics">
        <title>The draft genome and transcriptome of Panagrellus redivivus are shaped by the harsh demands of a free-living lifestyle.</title>
        <authorList>
            <person name="Srinivasan J."/>
            <person name="Dillman A.R."/>
            <person name="Macchietto M.G."/>
            <person name="Heikkinen L."/>
            <person name="Lakso M."/>
            <person name="Fracchia K.M."/>
            <person name="Antoshechkin I."/>
            <person name="Mortazavi A."/>
            <person name="Wong G."/>
            <person name="Sternberg P.W."/>
        </authorList>
    </citation>
    <scope>NUCLEOTIDE SEQUENCE [LARGE SCALE GENOMIC DNA]</scope>
    <source>
        <strain evidence="2">MT8872</strain>
    </source>
</reference>
<name>A0A7E4VF22_PANRE</name>
<feature type="region of interest" description="Disordered" evidence="1">
    <location>
        <begin position="21"/>
        <end position="44"/>
    </location>
</feature>
<proteinExistence type="predicted"/>
<keyword evidence="2" id="KW-1185">Reference proteome</keyword>
<feature type="compositionally biased region" description="Polar residues" evidence="1">
    <location>
        <begin position="58"/>
        <end position="68"/>
    </location>
</feature>
<protein>
    <submittedName>
        <fullName evidence="3">Uncharacterized protein</fullName>
    </submittedName>
</protein>
<organism evidence="2 3">
    <name type="scientific">Panagrellus redivivus</name>
    <name type="common">Microworm</name>
    <dbReference type="NCBI Taxonomy" id="6233"/>
    <lineage>
        <taxon>Eukaryota</taxon>
        <taxon>Metazoa</taxon>
        <taxon>Ecdysozoa</taxon>
        <taxon>Nematoda</taxon>
        <taxon>Chromadorea</taxon>
        <taxon>Rhabditida</taxon>
        <taxon>Tylenchina</taxon>
        <taxon>Panagrolaimomorpha</taxon>
        <taxon>Panagrolaimoidea</taxon>
        <taxon>Panagrolaimidae</taxon>
        <taxon>Panagrellus</taxon>
    </lineage>
</organism>
<dbReference type="Proteomes" id="UP000492821">
    <property type="component" value="Unassembled WGS sequence"/>
</dbReference>
<feature type="compositionally biased region" description="Gly residues" evidence="1">
    <location>
        <begin position="70"/>
        <end position="81"/>
    </location>
</feature>
<evidence type="ECO:0000313" key="3">
    <source>
        <dbReference type="WBParaSite" id="Pan_g2031.t1"/>
    </source>
</evidence>
<dbReference type="AlphaFoldDB" id="A0A7E4VF22"/>
<feature type="region of interest" description="Disordered" evidence="1">
    <location>
        <begin position="56"/>
        <end position="106"/>
    </location>
</feature>